<evidence type="ECO:0000256" key="3">
    <source>
        <dbReference type="ARBA" id="ARBA00022448"/>
    </source>
</evidence>
<comment type="caution">
    <text evidence="9">The sequence shown here is derived from an EMBL/GenBank/DDBJ whole genome shotgun (WGS) entry which is preliminary data.</text>
</comment>
<keyword evidence="10" id="KW-1185">Reference proteome</keyword>
<protein>
    <recommendedName>
        <fullName evidence="8">Probable membrane transporter protein</fullName>
    </recommendedName>
</protein>
<evidence type="ECO:0000256" key="4">
    <source>
        <dbReference type="ARBA" id="ARBA00022475"/>
    </source>
</evidence>
<dbReference type="EMBL" id="BAABJZ010000105">
    <property type="protein sequence ID" value="GAA4902229.1"/>
    <property type="molecule type" value="Genomic_DNA"/>
</dbReference>
<gene>
    <name evidence="9" type="ORF">GCM10023333_40380</name>
</gene>
<feature type="transmembrane region" description="Helical" evidence="8">
    <location>
        <begin position="12"/>
        <end position="38"/>
    </location>
</feature>
<proteinExistence type="inferred from homology"/>
<dbReference type="PANTHER" id="PTHR30269">
    <property type="entry name" value="TRANSMEMBRANE PROTEIN YFCA"/>
    <property type="match status" value="1"/>
</dbReference>
<keyword evidence="4 8" id="KW-1003">Cell membrane</keyword>
<keyword evidence="5 8" id="KW-0812">Transmembrane</keyword>
<evidence type="ECO:0000256" key="2">
    <source>
        <dbReference type="ARBA" id="ARBA00009142"/>
    </source>
</evidence>
<feature type="transmembrane region" description="Helical" evidence="8">
    <location>
        <begin position="99"/>
        <end position="116"/>
    </location>
</feature>
<dbReference type="InterPro" id="IPR052017">
    <property type="entry name" value="TSUP"/>
</dbReference>
<dbReference type="Proteomes" id="UP001499988">
    <property type="component" value="Unassembled WGS sequence"/>
</dbReference>
<organism evidence="9 10">
    <name type="scientific">Ferrimonas pelagia</name>
    <dbReference type="NCBI Taxonomy" id="1177826"/>
    <lineage>
        <taxon>Bacteria</taxon>
        <taxon>Pseudomonadati</taxon>
        <taxon>Pseudomonadota</taxon>
        <taxon>Gammaproteobacteria</taxon>
        <taxon>Alteromonadales</taxon>
        <taxon>Ferrimonadaceae</taxon>
        <taxon>Ferrimonas</taxon>
    </lineage>
</organism>
<evidence type="ECO:0000256" key="8">
    <source>
        <dbReference type="RuleBase" id="RU363041"/>
    </source>
</evidence>
<evidence type="ECO:0000256" key="5">
    <source>
        <dbReference type="ARBA" id="ARBA00022692"/>
    </source>
</evidence>
<feature type="transmembrane region" description="Helical" evidence="8">
    <location>
        <begin position="44"/>
        <end position="62"/>
    </location>
</feature>
<dbReference type="InterPro" id="IPR002781">
    <property type="entry name" value="TM_pro_TauE-like"/>
</dbReference>
<feature type="transmembrane region" description="Helical" evidence="8">
    <location>
        <begin position="74"/>
        <end position="93"/>
    </location>
</feature>
<feature type="transmembrane region" description="Helical" evidence="8">
    <location>
        <begin position="128"/>
        <end position="146"/>
    </location>
</feature>
<accession>A0ABP9FGH2</accession>
<evidence type="ECO:0000256" key="1">
    <source>
        <dbReference type="ARBA" id="ARBA00004651"/>
    </source>
</evidence>
<comment type="similarity">
    <text evidence="2 8">Belongs to the 4-toluene sulfonate uptake permease (TSUP) (TC 2.A.102) family.</text>
</comment>
<dbReference type="PANTHER" id="PTHR30269:SF37">
    <property type="entry name" value="MEMBRANE TRANSPORTER PROTEIN"/>
    <property type="match status" value="1"/>
</dbReference>
<keyword evidence="6 8" id="KW-1133">Transmembrane helix</keyword>
<name>A0ABP9FGH2_9GAMM</name>
<comment type="subcellular location">
    <subcellularLocation>
        <location evidence="1 8">Cell membrane</location>
        <topology evidence="1 8">Multi-pass membrane protein</topology>
    </subcellularLocation>
</comment>
<evidence type="ECO:0000313" key="9">
    <source>
        <dbReference type="EMBL" id="GAA4902229.1"/>
    </source>
</evidence>
<dbReference type="Pfam" id="PF01925">
    <property type="entry name" value="TauE"/>
    <property type="match status" value="1"/>
</dbReference>
<dbReference type="RefSeq" id="WP_345337318.1">
    <property type="nucleotide sequence ID" value="NZ_BAABJZ010000105.1"/>
</dbReference>
<evidence type="ECO:0000256" key="7">
    <source>
        <dbReference type="ARBA" id="ARBA00023136"/>
    </source>
</evidence>
<keyword evidence="7 8" id="KW-0472">Membrane</keyword>
<reference evidence="10" key="1">
    <citation type="journal article" date="2019" name="Int. J. Syst. Evol. Microbiol.">
        <title>The Global Catalogue of Microorganisms (GCM) 10K type strain sequencing project: providing services to taxonomists for standard genome sequencing and annotation.</title>
        <authorList>
            <consortium name="The Broad Institute Genomics Platform"/>
            <consortium name="The Broad Institute Genome Sequencing Center for Infectious Disease"/>
            <person name="Wu L."/>
            <person name="Ma J."/>
        </authorList>
    </citation>
    <scope>NUCLEOTIDE SEQUENCE [LARGE SCALE GENOMIC DNA]</scope>
    <source>
        <strain evidence="10">JCM 18401</strain>
    </source>
</reference>
<evidence type="ECO:0000313" key="10">
    <source>
        <dbReference type="Proteomes" id="UP001499988"/>
    </source>
</evidence>
<evidence type="ECO:0000256" key="6">
    <source>
        <dbReference type="ARBA" id="ARBA00022989"/>
    </source>
</evidence>
<feature type="transmembrane region" description="Helical" evidence="8">
    <location>
        <begin position="166"/>
        <end position="185"/>
    </location>
</feature>
<sequence>MNPVPGIELLLVWLIVFAGAIVQSAVGFGLAVVVAPLLYLIDPAWVPGPIIMMGLLISLFTLRRIGIRLEMGILTPALIGRIPGGILGTWLLVVASTQWLGLGIGIIVLSAVFLTLAKWRVPLTNANLFGAGFVSGIFAAIAAIGGPPLALLLNNNQSAAQMRHTLSGFFVFSAALSLVLLAIAGKFGTSELVRGGLLIPPALLGFWLGDKIVQRVEPEQLKHATLLLCGLAGSLLMLQSSHQLVTF</sequence>
<keyword evidence="3" id="KW-0813">Transport</keyword>